<sequence length="336" mass="37614">METAQVYQFPSRREGAESSGPDSSVGPARSPQVEDGFIRIATELHQAIAQSRMTGRERAIVDAVIRFTYGWQRKSARISGDTFAEWTGLDRSDCNTIVTELVRRKILLRSGSRSPISLNKDYSQWEKPKGATRRVKRKSAERGEKHPSGESQVTTPQWGENPPTERGDNHPTYIDKKDNPSFANAQSGGACEDELPKIELASQQPKPAAKAKPYPDDFEQAWQAYPKRAGSNPKNHAFQAWQARRKEGVPAERMLEGVRRYVAFCNAKGSAHTEFVMQAKRFFGPSLEFDNDWSLPTAQPRSTRTDGRMGFAQPLPVGSYTPTNEDDLPEWARGLS</sequence>
<proteinExistence type="predicted"/>
<dbReference type="NCBIfam" id="TIGR01610">
    <property type="entry name" value="phage_O_Nterm"/>
    <property type="match status" value="1"/>
</dbReference>
<feature type="region of interest" description="Disordered" evidence="1">
    <location>
        <begin position="292"/>
        <end position="336"/>
    </location>
</feature>
<dbReference type="EMBL" id="SOEC01000008">
    <property type="protein sequence ID" value="TDX29130.1"/>
    <property type="molecule type" value="Genomic_DNA"/>
</dbReference>
<evidence type="ECO:0000313" key="3">
    <source>
        <dbReference type="EMBL" id="TDX29130.1"/>
    </source>
</evidence>
<dbReference type="AlphaFoldDB" id="A0A4R8FYB0"/>
<feature type="domain" description="Bacteriophage lambda Replication protein O N-terminal" evidence="2">
    <location>
        <begin position="32"/>
        <end position="125"/>
    </location>
</feature>
<protein>
    <submittedName>
        <fullName evidence="3">Phage replication protein O</fullName>
    </submittedName>
</protein>
<organism evidence="3 4">
    <name type="scientific">Modicisalibacter xianhensis</name>
    <dbReference type="NCBI Taxonomy" id="442341"/>
    <lineage>
        <taxon>Bacteria</taxon>
        <taxon>Pseudomonadati</taxon>
        <taxon>Pseudomonadota</taxon>
        <taxon>Gammaproteobacteria</taxon>
        <taxon>Oceanospirillales</taxon>
        <taxon>Halomonadaceae</taxon>
        <taxon>Modicisalibacter</taxon>
    </lineage>
</organism>
<dbReference type="OrthoDB" id="6313655at2"/>
<reference evidence="3 4" key="1">
    <citation type="submission" date="2019-03" db="EMBL/GenBank/DDBJ databases">
        <title>Freshwater and sediment microbial communities from various areas in North America, analyzing microbe dynamics in response to fracking.</title>
        <authorList>
            <person name="Lamendella R."/>
        </authorList>
    </citation>
    <scope>NUCLEOTIDE SEQUENCE [LARGE SCALE GENOMIC DNA]</scope>
    <source>
        <strain evidence="3 4">6_TX</strain>
    </source>
</reference>
<feature type="region of interest" description="Disordered" evidence="1">
    <location>
        <begin position="1"/>
        <end position="31"/>
    </location>
</feature>
<gene>
    <name evidence="3" type="ORF">DFO67_108174</name>
</gene>
<dbReference type="GO" id="GO:0006260">
    <property type="term" value="P:DNA replication"/>
    <property type="evidence" value="ECO:0007669"/>
    <property type="project" value="InterPro"/>
</dbReference>
<evidence type="ECO:0000256" key="1">
    <source>
        <dbReference type="SAM" id="MobiDB-lite"/>
    </source>
</evidence>
<accession>A0A4R8FYB0</accession>
<feature type="compositionally biased region" description="Basic and acidic residues" evidence="1">
    <location>
        <begin position="163"/>
        <end position="179"/>
    </location>
</feature>
<dbReference type="Pfam" id="PF04492">
    <property type="entry name" value="Phage_rep_O"/>
    <property type="match status" value="1"/>
</dbReference>
<feature type="compositionally biased region" description="Basic and acidic residues" evidence="1">
    <location>
        <begin position="138"/>
        <end position="148"/>
    </location>
</feature>
<name>A0A4R8FYB0_9GAMM</name>
<comment type="caution">
    <text evidence="3">The sequence shown here is derived from an EMBL/GenBank/DDBJ whole genome shotgun (WGS) entry which is preliminary data.</text>
</comment>
<dbReference type="InterPro" id="IPR036388">
    <property type="entry name" value="WH-like_DNA-bd_sf"/>
</dbReference>
<dbReference type="Proteomes" id="UP000294489">
    <property type="component" value="Unassembled WGS sequence"/>
</dbReference>
<evidence type="ECO:0000313" key="4">
    <source>
        <dbReference type="Proteomes" id="UP000294489"/>
    </source>
</evidence>
<feature type="region of interest" description="Disordered" evidence="1">
    <location>
        <begin position="117"/>
        <end position="189"/>
    </location>
</feature>
<dbReference type="InterPro" id="IPR006497">
    <property type="entry name" value="Phage_lambda_VrpO_N"/>
</dbReference>
<dbReference type="Gene3D" id="1.10.10.10">
    <property type="entry name" value="Winged helix-like DNA-binding domain superfamily/Winged helix DNA-binding domain"/>
    <property type="match status" value="1"/>
</dbReference>
<feature type="compositionally biased region" description="Polar residues" evidence="1">
    <location>
        <begin position="149"/>
        <end position="158"/>
    </location>
</feature>
<evidence type="ECO:0000259" key="2">
    <source>
        <dbReference type="Pfam" id="PF04492"/>
    </source>
</evidence>